<dbReference type="EMBL" id="BORJ01000004">
    <property type="protein sequence ID" value="GIN96071.1"/>
    <property type="molecule type" value="Genomic_DNA"/>
</dbReference>
<organism evidence="1 2">
    <name type="scientific">Siminovitchia terrae</name>
    <name type="common">Bacillus terrae</name>
    <dbReference type="NCBI Taxonomy" id="1914933"/>
    <lineage>
        <taxon>Bacteria</taxon>
        <taxon>Bacillati</taxon>
        <taxon>Bacillota</taxon>
        <taxon>Bacilli</taxon>
        <taxon>Bacillales</taxon>
        <taxon>Bacillaceae</taxon>
        <taxon>Siminovitchia</taxon>
    </lineage>
</organism>
<comment type="caution">
    <text evidence="1">The sequence shown here is derived from an EMBL/GenBank/DDBJ whole genome shotgun (WGS) entry which is preliminary data.</text>
</comment>
<protein>
    <submittedName>
        <fullName evidence="1">Uncharacterized protein</fullName>
    </submittedName>
</protein>
<dbReference type="Proteomes" id="UP000680670">
    <property type="component" value="Unassembled WGS sequence"/>
</dbReference>
<keyword evidence="2" id="KW-1185">Reference proteome</keyword>
<accession>A0ABQ4KWU3</accession>
<sequence>MNTKWIVLSYKVPIEPSTILVRVWENLKALGVTYLQQSVCIGPDTMTSVKKLNRLSS</sequence>
<reference evidence="1 2" key="1">
    <citation type="submission" date="2021-03" db="EMBL/GenBank/DDBJ databases">
        <title>Antimicrobial resistance genes in bacteria isolated from Japanese honey, and their potential for conferring macrolide and lincosamide resistance in the American foulbrood pathogen Paenibacillus larvae.</title>
        <authorList>
            <person name="Okamoto M."/>
            <person name="Kumagai M."/>
            <person name="Kanamori H."/>
            <person name="Takamatsu D."/>
        </authorList>
    </citation>
    <scope>NUCLEOTIDE SEQUENCE [LARGE SCALE GENOMIC DNA]</scope>
    <source>
        <strain evidence="1 2">J6TS1</strain>
    </source>
</reference>
<evidence type="ECO:0000313" key="2">
    <source>
        <dbReference type="Proteomes" id="UP000680670"/>
    </source>
</evidence>
<name>A0ABQ4KWU3_SIMTE</name>
<evidence type="ECO:0000313" key="1">
    <source>
        <dbReference type="EMBL" id="GIN96071.1"/>
    </source>
</evidence>
<proteinExistence type="predicted"/>
<gene>
    <name evidence="1" type="ORF">J6TS1_19410</name>
</gene>
<dbReference type="RefSeq" id="WP_244862047.1">
    <property type="nucleotide sequence ID" value="NZ_BORI01000021.1"/>
</dbReference>